<dbReference type="EMBL" id="JANBPY010000175">
    <property type="protein sequence ID" value="KAJ1968486.1"/>
    <property type="molecule type" value="Genomic_DNA"/>
</dbReference>
<accession>A0A9W8E8F1</accession>
<dbReference type="Gene3D" id="1.10.472.80">
    <property type="entry name" value="Ypt/Rab-GAP domain of gyp1p, domain 3"/>
    <property type="match status" value="1"/>
</dbReference>
<dbReference type="Pfam" id="PF00566">
    <property type="entry name" value="RabGAP-TBC"/>
    <property type="match status" value="1"/>
</dbReference>
<organism evidence="4 5">
    <name type="scientific">Dispira parvispora</name>
    <dbReference type="NCBI Taxonomy" id="1520584"/>
    <lineage>
        <taxon>Eukaryota</taxon>
        <taxon>Fungi</taxon>
        <taxon>Fungi incertae sedis</taxon>
        <taxon>Zoopagomycota</taxon>
        <taxon>Kickxellomycotina</taxon>
        <taxon>Dimargaritomycetes</taxon>
        <taxon>Dimargaritales</taxon>
        <taxon>Dimargaritaceae</taxon>
        <taxon>Dispira</taxon>
    </lineage>
</organism>
<evidence type="ECO:0000313" key="4">
    <source>
        <dbReference type="EMBL" id="KAJ1968486.1"/>
    </source>
</evidence>
<reference evidence="4" key="1">
    <citation type="submission" date="2022-07" db="EMBL/GenBank/DDBJ databases">
        <title>Phylogenomic reconstructions and comparative analyses of Kickxellomycotina fungi.</title>
        <authorList>
            <person name="Reynolds N.K."/>
            <person name="Stajich J.E."/>
            <person name="Barry K."/>
            <person name="Grigoriev I.V."/>
            <person name="Crous P."/>
            <person name="Smith M.E."/>
        </authorList>
    </citation>
    <scope>NUCLEOTIDE SEQUENCE</scope>
    <source>
        <strain evidence="4">RSA 1196</strain>
    </source>
</reference>
<dbReference type="SMART" id="SM00164">
    <property type="entry name" value="TBC"/>
    <property type="match status" value="1"/>
</dbReference>
<dbReference type="PROSITE" id="PS50086">
    <property type="entry name" value="TBC_RABGAP"/>
    <property type="match status" value="1"/>
</dbReference>
<name>A0A9W8E8F1_9FUNG</name>
<keyword evidence="1" id="KW-0343">GTPase activation</keyword>
<dbReference type="GO" id="GO:0005789">
    <property type="term" value="C:endoplasmic reticulum membrane"/>
    <property type="evidence" value="ECO:0007669"/>
    <property type="project" value="TreeGrafter"/>
</dbReference>
<keyword evidence="5" id="KW-1185">Reference proteome</keyword>
<dbReference type="InterPro" id="IPR045913">
    <property type="entry name" value="TBC20/Gyp8-like"/>
</dbReference>
<dbReference type="OrthoDB" id="206700at2759"/>
<dbReference type="InterPro" id="IPR035969">
    <property type="entry name" value="Rab-GAP_TBC_sf"/>
</dbReference>
<gene>
    <name evidence="4" type="primary">GYP8</name>
    <name evidence="4" type="ORF">IWQ62_001217</name>
</gene>
<dbReference type="Gene3D" id="1.10.8.1310">
    <property type="match status" value="1"/>
</dbReference>
<dbReference type="GO" id="GO:0005096">
    <property type="term" value="F:GTPase activator activity"/>
    <property type="evidence" value="ECO:0007669"/>
    <property type="project" value="UniProtKB-KW"/>
</dbReference>
<dbReference type="SUPFAM" id="SSF47923">
    <property type="entry name" value="Ypt/Rab-GAP domain of gyp1p"/>
    <property type="match status" value="2"/>
</dbReference>
<comment type="caution">
    <text evidence="4">The sequence shown here is derived from an EMBL/GenBank/DDBJ whole genome shotgun (WGS) entry which is preliminary data.</text>
</comment>
<dbReference type="AlphaFoldDB" id="A0A9W8E8F1"/>
<feature type="compositionally biased region" description="Pro residues" evidence="2">
    <location>
        <begin position="1"/>
        <end position="10"/>
    </location>
</feature>
<evidence type="ECO:0000256" key="1">
    <source>
        <dbReference type="ARBA" id="ARBA00022468"/>
    </source>
</evidence>
<protein>
    <submittedName>
        <fullName evidence="4">GTPase-activating protein gyp8</fullName>
    </submittedName>
</protein>
<evidence type="ECO:0000313" key="5">
    <source>
        <dbReference type="Proteomes" id="UP001150925"/>
    </source>
</evidence>
<sequence>MVAPPLPHYSPFPERTRSRVPIRRPRHRAGRFVKRRHRQCYTCATQESTFTRRKNSLALTPNQSITSLVDYRAIQRRACQPTQGFETNLLRRVLWPLVSFQGLLHVTTWPVPTHADETVLRLDIGRTHFPLNPHQQSQLETLLAGVLRRHPWLHYYQGLNDVCTVFLLVLGEKLALGVCERVLLLYFRDFMSRDFHHVHTFLGCIYSLIQAEDTALYQRIIEVELPPYFATSWLLTWFSHDIAKVDLIYRLFDYFLTRHPLMSVYFSAALVLGQSGALMHLEPEFPSWHKFLLDAPGQLTMVELQGLIVASEKLWKRYPPEKHFARGFHPYSCVSTYPKINTVNTALQYGVPIDLDFIFIPLDSLSPPNVQSSPSITTELSAADDPKVSQPLQHPLDLAVNARDLQTTWPSDEKGLVASPGIHSLWVATMDRLKQYVVHNHRNWPQVSNQTFVAVAVYTVAFLVVWFQSTSGH</sequence>
<dbReference type="PANTHER" id="PTHR20913">
    <property type="entry name" value="TBC1 DOMAIN FAMILY MEMBER 20/GTPASE"/>
    <property type="match status" value="1"/>
</dbReference>
<dbReference type="GO" id="GO:0006888">
    <property type="term" value="P:endoplasmic reticulum to Golgi vesicle-mediated transport"/>
    <property type="evidence" value="ECO:0007669"/>
    <property type="project" value="TreeGrafter"/>
</dbReference>
<dbReference type="PANTHER" id="PTHR20913:SF7">
    <property type="entry name" value="RE60063P"/>
    <property type="match status" value="1"/>
</dbReference>
<dbReference type="Proteomes" id="UP001150925">
    <property type="component" value="Unassembled WGS sequence"/>
</dbReference>
<feature type="domain" description="Rab-GAP TBC" evidence="3">
    <location>
        <begin position="99"/>
        <end position="259"/>
    </location>
</feature>
<evidence type="ECO:0000256" key="2">
    <source>
        <dbReference type="SAM" id="MobiDB-lite"/>
    </source>
</evidence>
<evidence type="ECO:0000259" key="3">
    <source>
        <dbReference type="PROSITE" id="PS50086"/>
    </source>
</evidence>
<feature type="region of interest" description="Disordered" evidence="2">
    <location>
        <begin position="1"/>
        <end position="20"/>
    </location>
</feature>
<proteinExistence type="predicted"/>
<dbReference type="InterPro" id="IPR000195">
    <property type="entry name" value="Rab-GAP-TBC_dom"/>
</dbReference>